<gene>
    <name evidence="2" type="ORF">HMPREF9555_01296</name>
</gene>
<accession>E7N2S5</accession>
<sequence length="230" mass="25999">MGKYRLTVAGLGPGAPGLVTRETWDRIATARHIILRTRIHPTVEALDAAGISYESYDDFYETAADFEELYARIAGDLLQRAAQEEILYLVPGSPFVAERTVHLLRAWTHAEGEDVKILPAMSFLEPLFAVLGLDPVHGLSIVDAADEDRIAEGLRGDTIVTQVYAREIASNLKLLLMEHMEDTREVYYLHHLCLPDERIARIALFELDRQEDTDHLTSLFIPDTPLFWEK</sequence>
<evidence type="ECO:0000313" key="2">
    <source>
        <dbReference type="EMBL" id="EFW29486.1"/>
    </source>
</evidence>
<dbReference type="AlphaFoldDB" id="E7N2S5"/>
<dbReference type="InterPro" id="IPR014777">
    <property type="entry name" value="4pyrrole_Mease_sub1"/>
</dbReference>
<dbReference type="InterPro" id="IPR035996">
    <property type="entry name" value="4pyrrol_Methylase_sf"/>
</dbReference>
<dbReference type="STRING" id="749551.HMPREF9555_01296"/>
<evidence type="ECO:0000259" key="1">
    <source>
        <dbReference type="Pfam" id="PF00590"/>
    </source>
</evidence>
<dbReference type="Gene3D" id="3.40.1010.10">
    <property type="entry name" value="Cobalt-precorrin-4 Transmethylase, Domain 1"/>
    <property type="match status" value="1"/>
</dbReference>
<dbReference type="EMBL" id="AECV01000023">
    <property type="protein sequence ID" value="EFW29486.1"/>
    <property type="molecule type" value="Genomic_DNA"/>
</dbReference>
<keyword evidence="2" id="KW-0489">Methyltransferase</keyword>
<evidence type="ECO:0000313" key="3">
    <source>
        <dbReference type="Proteomes" id="UP000004633"/>
    </source>
</evidence>
<proteinExistence type="predicted"/>
<dbReference type="InterPro" id="IPR000878">
    <property type="entry name" value="4pyrrol_Mease"/>
</dbReference>
<dbReference type="CDD" id="cd11723">
    <property type="entry name" value="YabN_N_like"/>
    <property type="match status" value="1"/>
</dbReference>
<name>E7N2S5_9FIRM</name>
<dbReference type="GO" id="GO:0008168">
    <property type="term" value="F:methyltransferase activity"/>
    <property type="evidence" value="ECO:0007669"/>
    <property type="project" value="UniProtKB-KW"/>
</dbReference>
<protein>
    <submittedName>
        <fullName evidence="2">Tetrapyrrole methylase</fullName>
    </submittedName>
</protein>
<dbReference type="RefSeq" id="WP_009349954.1">
    <property type="nucleotide sequence ID" value="NZ_GL638136.1"/>
</dbReference>
<comment type="caution">
    <text evidence="2">The sequence shown here is derived from an EMBL/GenBank/DDBJ whole genome shotgun (WGS) entry which is preliminary data.</text>
</comment>
<dbReference type="InterPro" id="IPR035013">
    <property type="entry name" value="YabN_N"/>
</dbReference>
<dbReference type="SUPFAM" id="SSF53790">
    <property type="entry name" value="Tetrapyrrole methylase"/>
    <property type="match status" value="1"/>
</dbReference>
<dbReference type="HOGENOM" id="CLU_038356_1_1_9"/>
<keyword evidence="2" id="KW-0808">Transferase</keyword>
<dbReference type="Pfam" id="PF00590">
    <property type="entry name" value="TP_methylase"/>
    <property type="match status" value="1"/>
</dbReference>
<feature type="domain" description="Tetrapyrrole methylase" evidence="1">
    <location>
        <begin position="5"/>
        <end position="207"/>
    </location>
</feature>
<reference evidence="2 3" key="1">
    <citation type="submission" date="2010-08" db="EMBL/GenBank/DDBJ databases">
        <authorList>
            <person name="Weinstock G."/>
            <person name="Sodergren E."/>
            <person name="Clifton S."/>
            <person name="Fulton L."/>
            <person name="Fulton B."/>
            <person name="Courtney L."/>
            <person name="Fronick C."/>
            <person name="Harrison M."/>
            <person name="Strong C."/>
            <person name="Farmer C."/>
            <person name="Delahaunty K."/>
            <person name="Markovic C."/>
            <person name="Hall O."/>
            <person name="Minx P."/>
            <person name="Tomlinson C."/>
            <person name="Mitreva M."/>
            <person name="Hou S."/>
            <person name="Chen J."/>
            <person name="Wollam A."/>
            <person name="Pepin K.H."/>
            <person name="Johnson M."/>
            <person name="Bhonagiri V."/>
            <person name="Zhang X."/>
            <person name="Suruliraj S."/>
            <person name="Warren W."/>
            <person name="Chinwalla A."/>
            <person name="Mardis E.R."/>
            <person name="Wilson R.K."/>
        </authorList>
    </citation>
    <scope>NUCLEOTIDE SEQUENCE [LARGE SCALE GENOMIC DNA]</scope>
    <source>
        <strain evidence="2 3">F0399</strain>
    </source>
</reference>
<dbReference type="Proteomes" id="UP000004633">
    <property type="component" value="Unassembled WGS sequence"/>
</dbReference>
<keyword evidence="3" id="KW-1185">Reference proteome</keyword>
<dbReference type="GO" id="GO:0032259">
    <property type="term" value="P:methylation"/>
    <property type="evidence" value="ECO:0007669"/>
    <property type="project" value="UniProtKB-KW"/>
</dbReference>
<organism evidence="2 3">
    <name type="scientific">Selenomonas artemidis F0399</name>
    <dbReference type="NCBI Taxonomy" id="749551"/>
    <lineage>
        <taxon>Bacteria</taxon>
        <taxon>Bacillati</taxon>
        <taxon>Bacillota</taxon>
        <taxon>Negativicutes</taxon>
        <taxon>Selenomonadales</taxon>
        <taxon>Selenomonadaceae</taxon>
        <taxon>Selenomonas</taxon>
    </lineage>
</organism>